<evidence type="ECO:0000256" key="1">
    <source>
        <dbReference type="ARBA" id="ARBA00006199"/>
    </source>
</evidence>
<comment type="subcellular location">
    <subcellularLocation>
        <location evidence="9">Cytoplasm</location>
    </subcellularLocation>
    <subcellularLocation>
        <location evidence="9">Nucleus</location>
    </subcellularLocation>
</comment>
<feature type="compositionally biased region" description="Polar residues" evidence="10">
    <location>
        <begin position="21"/>
        <end position="33"/>
    </location>
</feature>
<dbReference type="GO" id="GO:0071630">
    <property type="term" value="P:nuclear protein quality control by the ubiquitin-proteasome system"/>
    <property type="evidence" value="ECO:0007669"/>
    <property type="project" value="UniProtKB-UniRule"/>
</dbReference>
<evidence type="ECO:0000256" key="3">
    <source>
        <dbReference type="ARBA" id="ARBA00016204"/>
    </source>
</evidence>
<gene>
    <name evidence="11" type="ORF">B0T10DRAFT_10460</name>
</gene>
<evidence type="ECO:0000256" key="4">
    <source>
        <dbReference type="ARBA" id="ARBA00022448"/>
    </source>
</evidence>
<evidence type="ECO:0000313" key="11">
    <source>
        <dbReference type="EMBL" id="KAH6899902.1"/>
    </source>
</evidence>
<feature type="region of interest" description="Disordered" evidence="10">
    <location>
        <begin position="1"/>
        <end position="73"/>
    </location>
</feature>
<evidence type="ECO:0000256" key="6">
    <source>
        <dbReference type="ARBA" id="ARBA00022927"/>
    </source>
</evidence>
<comment type="function">
    <text evidence="8 9">Involved in ubiquitin-mediated protein degradation. Regulatory factor in the ubiquitin/proteasome pathway that controls the turnover of proteasome substrates. Targets proteasomes to the nucleus and facilitates the degradation of nuclear proteins.</text>
</comment>
<evidence type="ECO:0000256" key="5">
    <source>
        <dbReference type="ARBA" id="ARBA00022490"/>
    </source>
</evidence>
<dbReference type="FunFam" id="1.20.58.1590:FF:000001">
    <property type="entry name" value="Tethering factor for nuclear proteasome STS1"/>
    <property type="match status" value="1"/>
</dbReference>
<sequence>MNVLLSPQPPVFPHQHENPRLSPQRSLSPFHNMTTRKRKADDDGDETMSPQSSPAISSRALARPSKKVRGNDLIGRPLSLPRLLETLDTQQLRTVLERICERHPDIGHEVVSGAPRPTVSSALDLLDGYMTKLKEAAPYGESSPEYTYYRVKDSLVALIDALSDFTPQFLPPIETQPNKSLQFLDGATNLIHKLPDWDPQAYRHHKENAYEEISKAWALVIDEAAKRGGGFNLHSGGWDRTLSQHNEQSGGRLARAINAMTNNVGWMGPNGNGGSSNPTDSNNSILDQLVSGTFGAPVRVGPW</sequence>
<dbReference type="OrthoDB" id="10061064at2759"/>
<evidence type="ECO:0000256" key="7">
    <source>
        <dbReference type="ARBA" id="ARBA00023242"/>
    </source>
</evidence>
<dbReference type="InterPro" id="IPR038422">
    <property type="entry name" value="Cut8/Sts1_sf"/>
</dbReference>
<dbReference type="GO" id="GO:0005737">
    <property type="term" value="C:cytoplasm"/>
    <property type="evidence" value="ECO:0007669"/>
    <property type="project" value="UniProtKB-SubCell"/>
</dbReference>
<dbReference type="Pfam" id="PF08559">
    <property type="entry name" value="Cut8"/>
    <property type="match status" value="1"/>
</dbReference>
<dbReference type="GO" id="GO:0031965">
    <property type="term" value="C:nuclear membrane"/>
    <property type="evidence" value="ECO:0007669"/>
    <property type="project" value="TreeGrafter"/>
</dbReference>
<keyword evidence="12" id="KW-1185">Reference proteome</keyword>
<accession>A0A9P8WFR3</accession>
<evidence type="ECO:0000256" key="2">
    <source>
        <dbReference type="ARBA" id="ARBA00011464"/>
    </source>
</evidence>
<keyword evidence="4 9" id="KW-0813">Transport</keyword>
<evidence type="ECO:0000313" key="12">
    <source>
        <dbReference type="Proteomes" id="UP000777438"/>
    </source>
</evidence>
<organism evidence="11 12">
    <name type="scientific">Thelonectria olida</name>
    <dbReference type="NCBI Taxonomy" id="1576542"/>
    <lineage>
        <taxon>Eukaryota</taxon>
        <taxon>Fungi</taxon>
        <taxon>Dikarya</taxon>
        <taxon>Ascomycota</taxon>
        <taxon>Pezizomycotina</taxon>
        <taxon>Sordariomycetes</taxon>
        <taxon>Hypocreomycetidae</taxon>
        <taxon>Hypocreales</taxon>
        <taxon>Nectriaceae</taxon>
        <taxon>Thelonectria</taxon>
    </lineage>
</organism>
<dbReference type="GO" id="GO:0015031">
    <property type="term" value="P:protein transport"/>
    <property type="evidence" value="ECO:0007669"/>
    <property type="project" value="UniProtKB-UniRule"/>
</dbReference>
<evidence type="ECO:0000256" key="10">
    <source>
        <dbReference type="SAM" id="MobiDB-lite"/>
    </source>
</evidence>
<evidence type="ECO:0000256" key="9">
    <source>
        <dbReference type="RuleBase" id="RU368013"/>
    </source>
</evidence>
<dbReference type="Gene3D" id="1.20.58.1590">
    <property type="entry name" value="Tethering factor for nuclear proteasome Cut8/Sts1"/>
    <property type="match status" value="1"/>
</dbReference>
<keyword evidence="6 9" id="KW-0653">Protein transport</keyword>
<comment type="caution">
    <text evidence="11">The sequence shown here is derived from an EMBL/GenBank/DDBJ whole genome shotgun (WGS) entry which is preliminary data.</text>
</comment>
<comment type="similarity">
    <text evidence="1 9">Belongs to the cut8/STS1 family.</text>
</comment>
<dbReference type="GO" id="GO:0031144">
    <property type="term" value="P:proteasome localization"/>
    <property type="evidence" value="ECO:0007669"/>
    <property type="project" value="UniProtKB-UniRule"/>
</dbReference>
<dbReference type="InterPro" id="IPR013868">
    <property type="entry name" value="Cut8/Sts1_fam"/>
</dbReference>
<dbReference type="PANTHER" id="PTHR28032:SF1">
    <property type="entry name" value="FI02826P"/>
    <property type="match status" value="1"/>
</dbReference>
<keyword evidence="7 9" id="KW-0539">Nucleus</keyword>
<evidence type="ECO:0000256" key="8">
    <source>
        <dbReference type="ARBA" id="ARBA00025651"/>
    </source>
</evidence>
<dbReference type="GO" id="GO:0070628">
    <property type="term" value="F:proteasome binding"/>
    <property type="evidence" value="ECO:0007669"/>
    <property type="project" value="TreeGrafter"/>
</dbReference>
<dbReference type="PANTHER" id="PTHR28032">
    <property type="entry name" value="FI02826P"/>
    <property type="match status" value="1"/>
</dbReference>
<dbReference type="AlphaFoldDB" id="A0A9P8WFR3"/>
<name>A0A9P8WFR3_9HYPO</name>
<proteinExistence type="inferred from homology"/>
<keyword evidence="5 9" id="KW-0963">Cytoplasm</keyword>
<dbReference type="EMBL" id="JAGPYM010000001">
    <property type="protein sequence ID" value="KAH6899902.1"/>
    <property type="molecule type" value="Genomic_DNA"/>
</dbReference>
<comment type="subunit">
    <text evidence="2 9">Binds the proteasome.</text>
</comment>
<protein>
    <recommendedName>
        <fullName evidence="3 9">Tethering factor for nuclear proteasome STS1</fullName>
    </recommendedName>
</protein>
<dbReference type="Proteomes" id="UP000777438">
    <property type="component" value="Unassembled WGS sequence"/>
</dbReference>
<reference evidence="11 12" key="1">
    <citation type="journal article" date="2021" name="Nat. Commun.">
        <title>Genetic determinants of endophytism in the Arabidopsis root mycobiome.</title>
        <authorList>
            <person name="Mesny F."/>
            <person name="Miyauchi S."/>
            <person name="Thiergart T."/>
            <person name="Pickel B."/>
            <person name="Atanasova L."/>
            <person name="Karlsson M."/>
            <person name="Huettel B."/>
            <person name="Barry K.W."/>
            <person name="Haridas S."/>
            <person name="Chen C."/>
            <person name="Bauer D."/>
            <person name="Andreopoulos W."/>
            <person name="Pangilinan J."/>
            <person name="LaButti K."/>
            <person name="Riley R."/>
            <person name="Lipzen A."/>
            <person name="Clum A."/>
            <person name="Drula E."/>
            <person name="Henrissat B."/>
            <person name="Kohler A."/>
            <person name="Grigoriev I.V."/>
            <person name="Martin F.M."/>
            <person name="Hacquard S."/>
        </authorList>
    </citation>
    <scope>NUCLEOTIDE SEQUENCE [LARGE SCALE GENOMIC DNA]</scope>
    <source>
        <strain evidence="11 12">MPI-CAGE-CH-0241</strain>
    </source>
</reference>